<dbReference type="EMBL" id="MGJL01000020">
    <property type="protein sequence ID" value="OGN07716.1"/>
    <property type="molecule type" value="Genomic_DNA"/>
</dbReference>
<evidence type="ECO:0000313" key="3">
    <source>
        <dbReference type="EMBL" id="OGN07716.1"/>
    </source>
</evidence>
<feature type="transmembrane region" description="Helical" evidence="1">
    <location>
        <begin position="22"/>
        <end position="44"/>
    </location>
</feature>
<dbReference type="SMART" id="SM00014">
    <property type="entry name" value="acidPPc"/>
    <property type="match status" value="1"/>
</dbReference>
<reference evidence="3 4" key="1">
    <citation type="journal article" date="2016" name="Nat. Commun.">
        <title>Thousands of microbial genomes shed light on interconnected biogeochemical processes in an aquifer system.</title>
        <authorList>
            <person name="Anantharaman K."/>
            <person name="Brown C.T."/>
            <person name="Hug L.A."/>
            <person name="Sharon I."/>
            <person name="Castelle C.J."/>
            <person name="Probst A.J."/>
            <person name="Thomas B.C."/>
            <person name="Singh A."/>
            <person name="Wilkins M.J."/>
            <person name="Karaoz U."/>
            <person name="Brodie E.L."/>
            <person name="Williams K.H."/>
            <person name="Hubbard S.S."/>
            <person name="Banfield J.F."/>
        </authorList>
    </citation>
    <scope>NUCLEOTIDE SEQUENCE [LARGE SCALE GENOMIC DNA]</scope>
</reference>
<dbReference type="AlphaFoldDB" id="A0A1F8F631"/>
<dbReference type="Proteomes" id="UP000178023">
    <property type="component" value="Unassembled WGS sequence"/>
</dbReference>
<evidence type="ECO:0000256" key="1">
    <source>
        <dbReference type="SAM" id="Phobius"/>
    </source>
</evidence>
<protein>
    <recommendedName>
        <fullName evidence="2">Phosphatidic acid phosphatase type 2/haloperoxidase domain-containing protein</fullName>
    </recommendedName>
</protein>
<organism evidence="3 4">
    <name type="scientific">Candidatus Yanofskybacteria bacterium RIFCSPHIGHO2_01_FULL_45_42</name>
    <dbReference type="NCBI Taxonomy" id="1802671"/>
    <lineage>
        <taxon>Bacteria</taxon>
        <taxon>Candidatus Yanofskyibacteriota</taxon>
    </lineage>
</organism>
<gene>
    <name evidence="3" type="ORF">A2750_03805</name>
</gene>
<feature type="transmembrane region" description="Helical" evidence="1">
    <location>
        <begin position="144"/>
        <end position="162"/>
    </location>
</feature>
<accession>A0A1F8F631</accession>
<name>A0A1F8F631_9BACT</name>
<evidence type="ECO:0000259" key="2">
    <source>
        <dbReference type="SMART" id="SM00014"/>
    </source>
</evidence>
<dbReference type="PANTHER" id="PTHR14969">
    <property type="entry name" value="SPHINGOSINE-1-PHOSPHATE PHOSPHOHYDROLASE"/>
    <property type="match status" value="1"/>
</dbReference>
<dbReference type="SUPFAM" id="SSF48317">
    <property type="entry name" value="Acid phosphatase/Vanadium-dependent haloperoxidase"/>
    <property type="match status" value="1"/>
</dbReference>
<dbReference type="Gene3D" id="1.20.144.10">
    <property type="entry name" value="Phosphatidic acid phosphatase type 2/haloperoxidase"/>
    <property type="match status" value="1"/>
</dbReference>
<dbReference type="InterPro" id="IPR036938">
    <property type="entry name" value="PAP2/HPO_sf"/>
</dbReference>
<evidence type="ECO:0000313" key="4">
    <source>
        <dbReference type="Proteomes" id="UP000178023"/>
    </source>
</evidence>
<keyword evidence="1" id="KW-0812">Transmembrane</keyword>
<keyword evidence="1" id="KW-1133">Transmembrane helix</keyword>
<dbReference type="Pfam" id="PF01569">
    <property type="entry name" value="PAP2"/>
    <property type="match status" value="1"/>
</dbReference>
<sequence>MNLYLFQLINSFAGRYSWLDKLGIFFADWFAYLVILSLLVIAWRHRWPKQLLVIPFGSAVAARVVVEIIRFFYHHPRPFVVLADTHKLLDESSYSFPSGHASFFFALATGIYFYNKKLGACYLLLATVISIARVFAGIHWPMDILAGAGLGIATAYLTARFSKTANQ</sequence>
<feature type="domain" description="Phosphatidic acid phosphatase type 2/haloperoxidase" evidence="2">
    <location>
        <begin position="51"/>
        <end position="159"/>
    </location>
</feature>
<keyword evidence="1" id="KW-0472">Membrane</keyword>
<feature type="transmembrane region" description="Helical" evidence="1">
    <location>
        <begin position="51"/>
        <end position="73"/>
    </location>
</feature>
<feature type="transmembrane region" description="Helical" evidence="1">
    <location>
        <begin position="121"/>
        <end position="138"/>
    </location>
</feature>
<proteinExistence type="predicted"/>
<comment type="caution">
    <text evidence="3">The sequence shown here is derived from an EMBL/GenBank/DDBJ whole genome shotgun (WGS) entry which is preliminary data.</text>
</comment>
<dbReference type="InterPro" id="IPR000326">
    <property type="entry name" value="PAP2/HPO"/>
</dbReference>
<feature type="transmembrane region" description="Helical" evidence="1">
    <location>
        <begin position="93"/>
        <end position="114"/>
    </location>
</feature>
<dbReference type="PANTHER" id="PTHR14969:SF13">
    <property type="entry name" value="AT30094P"/>
    <property type="match status" value="1"/>
</dbReference>